<feature type="transmembrane region" description="Helical" evidence="1">
    <location>
        <begin position="96"/>
        <end position="113"/>
    </location>
</feature>
<protein>
    <recommendedName>
        <fullName evidence="4">DUF3899 domain-containing protein</fullName>
    </recommendedName>
</protein>
<reference evidence="2 3" key="1">
    <citation type="submission" date="2023-07" db="EMBL/GenBank/DDBJ databases">
        <title>Genomic Encyclopedia of Type Strains, Phase IV (KMG-IV): sequencing the most valuable type-strain genomes for metagenomic binning, comparative biology and taxonomic classification.</title>
        <authorList>
            <person name="Goeker M."/>
        </authorList>
    </citation>
    <scope>NUCLEOTIDE SEQUENCE [LARGE SCALE GENOMIC DNA]</scope>
    <source>
        <strain evidence="2 3">DSM 12751</strain>
    </source>
</reference>
<dbReference type="Proteomes" id="UP001235840">
    <property type="component" value="Unassembled WGS sequence"/>
</dbReference>
<evidence type="ECO:0008006" key="4">
    <source>
        <dbReference type="Google" id="ProtNLM"/>
    </source>
</evidence>
<keyword evidence="1" id="KW-1133">Transmembrane helix</keyword>
<dbReference type="RefSeq" id="WP_307397041.1">
    <property type="nucleotide sequence ID" value="NZ_BAAADK010000049.1"/>
</dbReference>
<proteinExistence type="predicted"/>
<keyword evidence="1" id="KW-0472">Membrane</keyword>
<gene>
    <name evidence="2" type="ORF">J2S11_003745</name>
</gene>
<evidence type="ECO:0000313" key="3">
    <source>
        <dbReference type="Proteomes" id="UP001235840"/>
    </source>
</evidence>
<sequence>MIKTVYVYLVLFATLMMTIGGSVGVFMAIADYVSPQPYYQSYEDYRQMKLNNKFVGEEGNGTTEQTEIDEEQIRAEYERVVANERDKEKQRGLNRLIKSFGWIIIPLPVFVYYQRRL</sequence>
<organism evidence="2 3">
    <name type="scientific">Caldalkalibacillus horti</name>
    <dbReference type="NCBI Taxonomy" id="77523"/>
    <lineage>
        <taxon>Bacteria</taxon>
        <taxon>Bacillati</taxon>
        <taxon>Bacillota</taxon>
        <taxon>Bacilli</taxon>
        <taxon>Bacillales</taxon>
        <taxon>Bacillaceae</taxon>
        <taxon>Caldalkalibacillus</taxon>
    </lineage>
</organism>
<accession>A0ABT9W3I7</accession>
<keyword evidence="3" id="KW-1185">Reference proteome</keyword>
<comment type="caution">
    <text evidence="2">The sequence shown here is derived from an EMBL/GenBank/DDBJ whole genome shotgun (WGS) entry which is preliminary data.</text>
</comment>
<keyword evidence="1" id="KW-0812">Transmembrane</keyword>
<dbReference type="EMBL" id="JAUSTY010000020">
    <property type="protein sequence ID" value="MDQ0167816.1"/>
    <property type="molecule type" value="Genomic_DNA"/>
</dbReference>
<evidence type="ECO:0000256" key="1">
    <source>
        <dbReference type="SAM" id="Phobius"/>
    </source>
</evidence>
<evidence type="ECO:0000313" key="2">
    <source>
        <dbReference type="EMBL" id="MDQ0167816.1"/>
    </source>
</evidence>
<name>A0ABT9W3I7_9BACI</name>
<feature type="transmembrane region" description="Helical" evidence="1">
    <location>
        <begin position="6"/>
        <end position="30"/>
    </location>
</feature>